<evidence type="ECO:0000313" key="3">
    <source>
        <dbReference type="Proteomes" id="UP000708208"/>
    </source>
</evidence>
<keyword evidence="3" id="KW-1185">Reference proteome</keyword>
<organism evidence="2 3">
    <name type="scientific">Allacma fusca</name>
    <dbReference type="NCBI Taxonomy" id="39272"/>
    <lineage>
        <taxon>Eukaryota</taxon>
        <taxon>Metazoa</taxon>
        <taxon>Ecdysozoa</taxon>
        <taxon>Arthropoda</taxon>
        <taxon>Hexapoda</taxon>
        <taxon>Collembola</taxon>
        <taxon>Symphypleona</taxon>
        <taxon>Sminthuridae</taxon>
        <taxon>Allacma</taxon>
    </lineage>
</organism>
<dbReference type="EMBL" id="CAJVCH010560595">
    <property type="protein sequence ID" value="CAG7831465.1"/>
    <property type="molecule type" value="Genomic_DNA"/>
</dbReference>
<reference evidence="2" key="1">
    <citation type="submission" date="2021-06" db="EMBL/GenBank/DDBJ databases">
        <authorList>
            <person name="Hodson N. C."/>
            <person name="Mongue J. A."/>
            <person name="Jaron S. K."/>
        </authorList>
    </citation>
    <scope>NUCLEOTIDE SEQUENCE</scope>
</reference>
<dbReference type="Proteomes" id="UP000708208">
    <property type="component" value="Unassembled WGS sequence"/>
</dbReference>
<dbReference type="AlphaFoldDB" id="A0A8J2PPP6"/>
<evidence type="ECO:0000313" key="2">
    <source>
        <dbReference type="EMBL" id="CAG7831465.1"/>
    </source>
</evidence>
<feature type="chain" id="PRO_5035159083" evidence="1">
    <location>
        <begin position="21"/>
        <end position="153"/>
    </location>
</feature>
<protein>
    <submittedName>
        <fullName evidence="2">Uncharacterized protein</fullName>
    </submittedName>
</protein>
<gene>
    <name evidence="2" type="ORF">AFUS01_LOCUS41207</name>
</gene>
<sequence>MSSWTLLTFLLLYTFSLTKAEKLTLSGFEAEIFINHNGGSTNLLAPETSGKSNSTMAGNVQEVIAETNIIVPKDKNLLKDADSSSSIRGRETIRYAMIYSTNKTMGNVQTNSKTQIEENKPVKLQPIESNYKPSKSKEMVPITKTYYSKNFLT</sequence>
<accession>A0A8J2PPP6</accession>
<feature type="signal peptide" evidence="1">
    <location>
        <begin position="1"/>
        <end position="20"/>
    </location>
</feature>
<name>A0A8J2PPP6_9HEXA</name>
<keyword evidence="1" id="KW-0732">Signal</keyword>
<comment type="caution">
    <text evidence="2">The sequence shown here is derived from an EMBL/GenBank/DDBJ whole genome shotgun (WGS) entry which is preliminary data.</text>
</comment>
<proteinExistence type="predicted"/>
<evidence type="ECO:0000256" key="1">
    <source>
        <dbReference type="SAM" id="SignalP"/>
    </source>
</evidence>